<feature type="compositionally biased region" description="Low complexity" evidence="8">
    <location>
        <begin position="1"/>
        <end position="10"/>
    </location>
</feature>
<dbReference type="GO" id="GO:0008270">
    <property type="term" value="F:zinc ion binding"/>
    <property type="evidence" value="ECO:0007669"/>
    <property type="project" value="TreeGrafter"/>
</dbReference>
<evidence type="ECO:0000256" key="6">
    <source>
        <dbReference type="ARBA" id="ARBA00022833"/>
    </source>
</evidence>
<dbReference type="Proteomes" id="UP001497623">
    <property type="component" value="Unassembled WGS sequence"/>
</dbReference>
<reference evidence="10 11" key="1">
    <citation type="submission" date="2024-05" db="EMBL/GenBank/DDBJ databases">
        <authorList>
            <person name="Wallberg A."/>
        </authorList>
    </citation>
    <scope>NUCLEOTIDE SEQUENCE [LARGE SCALE GENOMIC DNA]</scope>
</reference>
<feature type="compositionally biased region" description="Polar residues" evidence="8">
    <location>
        <begin position="217"/>
        <end position="253"/>
    </location>
</feature>
<evidence type="ECO:0000256" key="2">
    <source>
        <dbReference type="ARBA" id="ARBA00004481"/>
    </source>
</evidence>
<accession>A0AAV2QU72</accession>
<proteinExistence type="inferred from homology"/>
<dbReference type="AlphaFoldDB" id="A0AAV2QU72"/>
<dbReference type="PANTHER" id="PTHR23292:SF6">
    <property type="entry name" value="FI16602P1-RELATED"/>
    <property type="match status" value="1"/>
</dbReference>
<evidence type="ECO:0000256" key="4">
    <source>
        <dbReference type="ARBA" id="ARBA00005975"/>
    </source>
</evidence>
<dbReference type="InterPro" id="IPR006629">
    <property type="entry name" value="LITAF"/>
</dbReference>
<feature type="compositionally biased region" description="Acidic residues" evidence="8">
    <location>
        <begin position="108"/>
        <end position="120"/>
    </location>
</feature>
<feature type="region of interest" description="Disordered" evidence="8">
    <location>
        <begin position="99"/>
        <end position="120"/>
    </location>
</feature>
<gene>
    <name evidence="10" type="ORF">MNOR_LOCUS16109</name>
</gene>
<evidence type="ECO:0000256" key="3">
    <source>
        <dbReference type="ARBA" id="ARBA00004630"/>
    </source>
</evidence>
<keyword evidence="6" id="KW-0862">Zinc</keyword>
<keyword evidence="11" id="KW-1185">Reference proteome</keyword>
<feature type="compositionally biased region" description="Polar residues" evidence="8">
    <location>
        <begin position="297"/>
        <end position="319"/>
    </location>
</feature>
<sequence length="492" mass="53172">MSSGSSPARSCSRRSGRAGVKPQSSVSSSQALIPDDTDDEDSFTEDSEAESTAASDISSSSNTTFSEDHSAHTESKESKGAKARKKLGLILKFPEYLASSGNSASNSELEDIYESESDDETPVVEYDWDKLFAQGKKGTDESKLIRYVLPGDEDKLEDRLEDVEPAWPDYQQDILTPINSPTEPITQCFSDATAAEANASLLDNTDAVDSTTSTDTPIESSITKTSMDSIPTSTAVTNMPSNEGSSANPTPSSTEDKRTVSSNMASSTVEDTHSTTLCSKTDSNYGSMQTRTHEILSQRSNQAAITSQPSRGSNQSMGTQDDWDRLFTQELPAQHPAAGSDLPPPYSPPRSDSLVAGMNCPSSGPAKASSLDPGGDPLLSEPMTPPQPRMAILARQPSFDHGPRRSLLRDPRSKRFFCQVCMKQIDSCVRSRPKTIAWVTGWLLCLIGCMGIARCDYGCCLLPCCFDPCLVITHSCPYCEAEIVEDDERLEP</sequence>
<dbReference type="GO" id="GO:0031902">
    <property type="term" value="C:late endosome membrane"/>
    <property type="evidence" value="ECO:0007669"/>
    <property type="project" value="UniProtKB-SubCell"/>
</dbReference>
<dbReference type="InterPro" id="IPR037519">
    <property type="entry name" value="LITAF_fam"/>
</dbReference>
<evidence type="ECO:0000256" key="1">
    <source>
        <dbReference type="ARBA" id="ARBA00004414"/>
    </source>
</evidence>
<protein>
    <recommendedName>
        <fullName evidence="9">LITAF domain-containing protein</fullName>
    </recommendedName>
</protein>
<feature type="region of interest" description="Disordered" evidence="8">
    <location>
        <begin position="334"/>
        <end position="385"/>
    </location>
</feature>
<dbReference type="PANTHER" id="PTHR23292">
    <property type="entry name" value="LIPOPOLYSACCHARIDE-INDUCED TUMOR NECROSIS FACTOR-ALPHA FACTOR"/>
    <property type="match status" value="1"/>
</dbReference>
<feature type="region of interest" description="Disordered" evidence="8">
    <location>
        <begin position="203"/>
        <end position="320"/>
    </location>
</feature>
<name>A0AAV2QU72_MEGNR</name>
<comment type="caution">
    <text evidence="10">The sequence shown here is derived from an EMBL/GenBank/DDBJ whole genome shotgun (WGS) entry which is preliminary data.</text>
</comment>
<feature type="domain" description="LITAF" evidence="9">
    <location>
        <begin position="396"/>
        <end position="488"/>
    </location>
</feature>
<feature type="compositionally biased region" description="Basic and acidic residues" evidence="8">
    <location>
        <begin position="66"/>
        <end position="80"/>
    </location>
</feature>
<feature type="compositionally biased region" description="Polar residues" evidence="8">
    <location>
        <begin position="22"/>
        <end position="31"/>
    </location>
</feature>
<evidence type="ECO:0000256" key="7">
    <source>
        <dbReference type="ARBA" id="ARBA00023136"/>
    </source>
</evidence>
<feature type="compositionally biased region" description="Low complexity" evidence="8">
    <location>
        <begin position="203"/>
        <end position="216"/>
    </location>
</feature>
<feature type="compositionally biased region" description="Acidic residues" evidence="8">
    <location>
        <begin position="35"/>
        <end position="49"/>
    </location>
</feature>
<evidence type="ECO:0000256" key="5">
    <source>
        <dbReference type="ARBA" id="ARBA00022723"/>
    </source>
</evidence>
<feature type="region of interest" description="Disordered" evidence="8">
    <location>
        <begin position="1"/>
        <end position="83"/>
    </location>
</feature>
<feature type="compositionally biased region" description="Low complexity" evidence="8">
    <location>
        <begin position="50"/>
        <end position="65"/>
    </location>
</feature>
<dbReference type="PROSITE" id="PS51837">
    <property type="entry name" value="LITAF"/>
    <property type="match status" value="1"/>
</dbReference>
<comment type="subcellular location">
    <subcellularLocation>
        <location evidence="2">Endosome membrane</location>
        <topology evidence="2">Peripheral membrane protein</topology>
    </subcellularLocation>
    <subcellularLocation>
        <location evidence="1">Late endosome membrane</location>
    </subcellularLocation>
    <subcellularLocation>
        <location evidence="3">Lysosome membrane</location>
        <topology evidence="3">Peripheral membrane protein</topology>
        <orientation evidence="3">Cytoplasmic side</orientation>
    </subcellularLocation>
</comment>
<organism evidence="10 11">
    <name type="scientific">Meganyctiphanes norvegica</name>
    <name type="common">Northern krill</name>
    <name type="synonym">Thysanopoda norvegica</name>
    <dbReference type="NCBI Taxonomy" id="48144"/>
    <lineage>
        <taxon>Eukaryota</taxon>
        <taxon>Metazoa</taxon>
        <taxon>Ecdysozoa</taxon>
        <taxon>Arthropoda</taxon>
        <taxon>Crustacea</taxon>
        <taxon>Multicrustacea</taxon>
        <taxon>Malacostraca</taxon>
        <taxon>Eumalacostraca</taxon>
        <taxon>Eucarida</taxon>
        <taxon>Euphausiacea</taxon>
        <taxon>Euphausiidae</taxon>
        <taxon>Meganyctiphanes</taxon>
    </lineage>
</organism>
<keyword evidence="7" id="KW-0472">Membrane</keyword>
<evidence type="ECO:0000313" key="11">
    <source>
        <dbReference type="Proteomes" id="UP001497623"/>
    </source>
</evidence>
<dbReference type="Pfam" id="PF10601">
    <property type="entry name" value="zf-LITAF-like"/>
    <property type="match status" value="1"/>
</dbReference>
<dbReference type="EMBL" id="CAXKWB010010418">
    <property type="protein sequence ID" value="CAL4097902.1"/>
    <property type="molecule type" value="Genomic_DNA"/>
</dbReference>
<dbReference type="GO" id="GO:0005765">
    <property type="term" value="C:lysosomal membrane"/>
    <property type="evidence" value="ECO:0007669"/>
    <property type="project" value="UniProtKB-SubCell"/>
</dbReference>
<evidence type="ECO:0000259" key="9">
    <source>
        <dbReference type="PROSITE" id="PS51837"/>
    </source>
</evidence>
<feature type="compositionally biased region" description="Polar residues" evidence="8">
    <location>
        <begin position="260"/>
        <end position="290"/>
    </location>
</feature>
<evidence type="ECO:0000313" key="10">
    <source>
        <dbReference type="EMBL" id="CAL4097902.1"/>
    </source>
</evidence>
<keyword evidence="5" id="KW-0479">Metal-binding</keyword>
<comment type="similarity">
    <text evidence="4">Belongs to the CDIP1/LITAF family.</text>
</comment>
<evidence type="ECO:0000256" key="8">
    <source>
        <dbReference type="SAM" id="MobiDB-lite"/>
    </source>
</evidence>